<dbReference type="Proteomes" id="UP000033772">
    <property type="component" value="Unassembled WGS sequence"/>
</dbReference>
<dbReference type="EMBL" id="JZDQ02000008">
    <property type="protein sequence ID" value="OIJ27507.1"/>
    <property type="molecule type" value="Genomic_DNA"/>
</dbReference>
<organism evidence="2 3">
    <name type="scientific">Nocardioides luteus</name>
    <dbReference type="NCBI Taxonomy" id="1844"/>
    <lineage>
        <taxon>Bacteria</taxon>
        <taxon>Bacillati</taxon>
        <taxon>Actinomycetota</taxon>
        <taxon>Actinomycetes</taxon>
        <taxon>Propionibacteriales</taxon>
        <taxon>Nocardioidaceae</taxon>
        <taxon>Nocardioides</taxon>
    </lineage>
</organism>
<reference evidence="2" key="1">
    <citation type="submission" date="2016-10" db="EMBL/GenBank/DDBJ databases">
        <title>Draft Genome Sequence of Nocardioides luteus Strain BAFB, an Alkane-Degrading Bacterium Isolated from JP-7 Polluted Soil.</title>
        <authorList>
            <person name="Brown L."/>
            <person name="Ruiz O.N."/>
            <person name="Gunasekera T."/>
        </authorList>
    </citation>
    <scope>NUCLEOTIDE SEQUENCE [LARGE SCALE GENOMIC DNA]</scope>
    <source>
        <strain evidence="2">BAFB</strain>
    </source>
</reference>
<keyword evidence="3" id="KW-1185">Reference proteome</keyword>
<dbReference type="RefSeq" id="WP_045547481.1">
    <property type="nucleotide sequence ID" value="NZ_JZDQ02000008.1"/>
</dbReference>
<feature type="compositionally biased region" description="Polar residues" evidence="1">
    <location>
        <begin position="459"/>
        <end position="469"/>
    </location>
</feature>
<evidence type="ECO:0000313" key="3">
    <source>
        <dbReference type="Proteomes" id="UP000033772"/>
    </source>
</evidence>
<evidence type="ECO:0000313" key="2">
    <source>
        <dbReference type="EMBL" id="OIJ27507.1"/>
    </source>
</evidence>
<protein>
    <submittedName>
        <fullName evidence="2">Uncharacterized protein</fullName>
    </submittedName>
</protein>
<accession>A0A1J4N7K8</accession>
<dbReference type="AlphaFoldDB" id="A0A1J4N7K8"/>
<proteinExistence type="predicted"/>
<feature type="region of interest" description="Disordered" evidence="1">
    <location>
        <begin position="447"/>
        <end position="469"/>
    </location>
</feature>
<comment type="caution">
    <text evidence="2">The sequence shown here is derived from an EMBL/GenBank/DDBJ whole genome shotgun (WGS) entry which is preliminary data.</text>
</comment>
<sequence>MQARAQPLIDAAADEIDKLNEIGEIERLLAGHAAFSQIGESARAAAGGDEMLATLDERLRKLTGGSTDPAQMGIGLNLLLMRHLMLVLFDLEQALEVADIAEGDMGQLQPVCNSPKWQARHGVVTAQFSTAAFKLSTIDESNDLEAATTALHLVMQCRDGIIRHCLATMFATDDADYERLHQQGAGKLIKRAIQRWPDLLLEENLSEPVRHAAAHYDYDIVDDHFITHLSPGEEFRLSIDEFLDAVLGYFQTAVSLMMALTRATATQGIELELSRHTPERDLFSVICLMLGFLGLSDTTVEREGTVLRIAAIGDPQQLSTAAAAIAAVSPEDLTHAQAAIKSSNGSAHSWEAPLQPFREYARRPPSANQVDDVLALARVVSTIRIDGEAVWKGDTWRGVAMLVFNGTKDMRVVERVRRFREVRDLTLAAGMAEIAAGLTAILEGLRKGQGNDSREPNPFQRQTPRGNTP</sequence>
<name>A0A1J4N7K8_9ACTN</name>
<gene>
    <name evidence="2" type="ORF">UG56_007430</name>
</gene>
<evidence type="ECO:0000256" key="1">
    <source>
        <dbReference type="SAM" id="MobiDB-lite"/>
    </source>
</evidence>